<keyword evidence="2" id="KW-1185">Reference proteome</keyword>
<sequence>MWARMVIGGWWGGQFLEPIPCMALSAAAESWLLLFSLPLALNCCREPYRGPVPVIASLPHSSPSLCTIHSPAAQAPLAVGFPPLLPTGSCKHTIDFFRMESGG</sequence>
<protein>
    <recommendedName>
        <fullName evidence="3">Secreted protein</fullName>
    </recommendedName>
</protein>
<evidence type="ECO:0008006" key="3">
    <source>
        <dbReference type="Google" id="ProtNLM"/>
    </source>
</evidence>
<dbReference type="Proteomes" id="UP001162483">
    <property type="component" value="Unassembled WGS sequence"/>
</dbReference>
<organism evidence="1 2">
    <name type="scientific">Staurois parvus</name>
    <dbReference type="NCBI Taxonomy" id="386267"/>
    <lineage>
        <taxon>Eukaryota</taxon>
        <taxon>Metazoa</taxon>
        <taxon>Chordata</taxon>
        <taxon>Craniata</taxon>
        <taxon>Vertebrata</taxon>
        <taxon>Euteleostomi</taxon>
        <taxon>Amphibia</taxon>
        <taxon>Batrachia</taxon>
        <taxon>Anura</taxon>
        <taxon>Neobatrachia</taxon>
        <taxon>Ranoidea</taxon>
        <taxon>Ranidae</taxon>
        <taxon>Staurois</taxon>
    </lineage>
</organism>
<gene>
    <name evidence="1" type="ORF">SPARVUS_LOCUS9447996</name>
</gene>
<comment type="caution">
    <text evidence="1">The sequence shown here is derived from an EMBL/GenBank/DDBJ whole genome shotgun (WGS) entry which is preliminary data.</text>
</comment>
<proteinExistence type="predicted"/>
<accession>A0ABN9ECC5</accession>
<evidence type="ECO:0000313" key="1">
    <source>
        <dbReference type="EMBL" id="CAI9581191.1"/>
    </source>
</evidence>
<name>A0ABN9ECC5_9NEOB</name>
<evidence type="ECO:0000313" key="2">
    <source>
        <dbReference type="Proteomes" id="UP001162483"/>
    </source>
</evidence>
<dbReference type="EMBL" id="CATNWA010015252">
    <property type="protein sequence ID" value="CAI9581191.1"/>
    <property type="molecule type" value="Genomic_DNA"/>
</dbReference>
<reference evidence="1" key="1">
    <citation type="submission" date="2023-05" db="EMBL/GenBank/DDBJ databases">
        <authorList>
            <person name="Stuckert A."/>
        </authorList>
    </citation>
    <scope>NUCLEOTIDE SEQUENCE</scope>
</reference>